<keyword evidence="2" id="KW-0804">Transcription</keyword>
<dbReference type="Gene3D" id="3.30.160.250">
    <property type="match status" value="1"/>
</dbReference>
<gene>
    <name evidence="3" type="ORF">C1I93_12995</name>
</gene>
<dbReference type="Proteomes" id="UP000248627">
    <property type="component" value="Unassembled WGS sequence"/>
</dbReference>
<dbReference type="OrthoDB" id="5772641at2"/>
<dbReference type="AlphaFoldDB" id="A0A2W2DIN3"/>
<evidence type="ECO:0000313" key="4">
    <source>
        <dbReference type="Proteomes" id="UP000248627"/>
    </source>
</evidence>
<proteinExistence type="predicted"/>
<dbReference type="SUPFAM" id="SSF143100">
    <property type="entry name" value="TTHA1013/TTHA0281-like"/>
    <property type="match status" value="1"/>
</dbReference>
<reference evidence="3 4" key="1">
    <citation type="submission" date="2018-01" db="EMBL/GenBank/DDBJ databases">
        <title>Draft genome sequence of Jishengella endophytica.</title>
        <authorList>
            <person name="Sahin N."/>
            <person name="Ay H."/>
            <person name="Saygin H."/>
        </authorList>
    </citation>
    <scope>NUCLEOTIDE SEQUENCE [LARGE SCALE GENOMIC DNA]</scope>
    <source>
        <strain evidence="3 4">DSM 45430</strain>
    </source>
</reference>
<keyword evidence="4" id="KW-1185">Reference proteome</keyword>
<dbReference type="RefSeq" id="WP_146603490.1">
    <property type="nucleotide sequence ID" value="NZ_AP023358.1"/>
</dbReference>
<accession>A0A2W2DIN3</accession>
<dbReference type="InterPro" id="IPR053721">
    <property type="entry name" value="Fimbrial_Adhesin_Reg"/>
</dbReference>
<dbReference type="InterPro" id="IPR035069">
    <property type="entry name" value="TTHA1013/TTHA0281-like"/>
</dbReference>
<evidence type="ECO:0000256" key="2">
    <source>
        <dbReference type="ARBA" id="ARBA00023163"/>
    </source>
</evidence>
<dbReference type="EMBL" id="POTX01000070">
    <property type="protein sequence ID" value="PZF97046.1"/>
    <property type="molecule type" value="Genomic_DNA"/>
</dbReference>
<comment type="caution">
    <text evidence="3">The sequence shown here is derived from an EMBL/GenBank/DDBJ whole genome shotgun (WGS) entry which is preliminary data.</text>
</comment>
<evidence type="ECO:0000313" key="3">
    <source>
        <dbReference type="EMBL" id="PZF97046.1"/>
    </source>
</evidence>
<protein>
    <submittedName>
        <fullName evidence="3">Uncharacterized protein</fullName>
    </submittedName>
</protein>
<sequence>MKYTVRCVRSGSWWAITVPEIKGVFSQARRLDQVEEMAREAIALMLDVDPHSFDIEVQPDLPQEVARARKARSALRKAEESAEEATVTAARALLAEGYTVRDVGALLGISPQRVSQLAPRNTAAGRVGKISRGGRPPLKQDQGPAAA</sequence>
<evidence type="ECO:0000256" key="1">
    <source>
        <dbReference type="ARBA" id="ARBA00023015"/>
    </source>
</evidence>
<keyword evidence="1" id="KW-0805">Transcription regulation</keyword>
<name>A0A2W2DIN3_9ACTN</name>
<organism evidence="3 4">
    <name type="scientific">Micromonospora endophytica</name>
    <dbReference type="NCBI Taxonomy" id="515350"/>
    <lineage>
        <taxon>Bacteria</taxon>
        <taxon>Bacillati</taxon>
        <taxon>Actinomycetota</taxon>
        <taxon>Actinomycetes</taxon>
        <taxon>Micromonosporales</taxon>
        <taxon>Micromonosporaceae</taxon>
        <taxon>Micromonospora</taxon>
    </lineage>
</organism>
<dbReference type="Gene3D" id="1.10.10.2690">
    <property type="match status" value="1"/>
</dbReference>